<dbReference type="PROSITE" id="PS50850">
    <property type="entry name" value="MFS"/>
    <property type="match status" value="1"/>
</dbReference>
<organism evidence="6 7">
    <name type="scientific">Deinococcus seoulensis</name>
    <dbReference type="NCBI Taxonomy" id="1837379"/>
    <lineage>
        <taxon>Bacteria</taxon>
        <taxon>Thermotogati</taxon>
        <taxon>Deinococcota</taxon>
        <taxon>Deinococci</taxon>
        <taxon>Deinococcales</taxon>
        <taxon>Deinococcaceae</taxon>
        <taxon>Deinococcus</taxon>
    </lineage>
</organism>
<dbReference type="Pfam" id="PF07690">
    <property type="entry name" value="MFS_1"/>
    <property type="match status" value="1"/>
</dbReference>
<keyword evidence="1 4" id="KW-0812">Transmembrane</keyword>
<dbReference type="SUPFAM" id="SSF103473">
    <property type="entry name" value="MFS general substrate transporter"/>
    <property type="match status" value="1"/>
</dbReference>
<feature type="transmembrane region" description="Helical" evidence="4">
    <location>
        <begin position="148"/>
        <end position="167"/>
    </location>
</feature>
<proteinExistence type="predicted"/>
<name>A0ABQ2RRN3_9DEIO</name>
<feature type="transmembrane region" description="Helical" evidence="4">
    <location>
        <begin position="283"/>
        <end position="304"/>
    </location>
</feature>
<keyword evidence="3 4" id="KW-0472">Membrane</keyword>
<reference evidence="7" key="1">
    <citation type="journal article" date="2019" name="Int. J. Syst. Evol. Microbiol.">
        <title>The Global Catalogue of Microorganisms (GCM) 10K type strain sequencing project: providing services to taxonomists for standard genome sequencing and annotation.</title>
        <authorList>
            <consortium name="The Broad Institute Genomics Platform"/>
            <consortium name="The Broad Institute Genome Sequencing Center for Infectious Disease"/>
            <person name="Wu L."/>
            <person name="Ma J."/>
        </authorList>
    </citation>
    <scope>NUCLEOTIDE SEQUENCE [LARGE SCALE GENOMIC DNA]</scope>
    <source>
        <strain evidence="7">JCM 31404</strain>
    </source>
</reference>
<feature type="transmembrane region" description="Helical" evidence="4">
    <location>
        <begin position="179"/>
        <end position="196"/>
    </location>
</feature>
<feature type="transmembrane region" description="Helical" evidence="4">
    <location>
        <begin position="310"/>
        <end position="331"/>
    </location>
</feature>
<evidence type="ECO:0000256" key="2">
    <source>
        <dbReference type="ARBA" id="ARBA00022989"/>
    </source>
</evidence>
<dbReference type="Gene3D" id="1.20.1250.20">
    <property type="entry name" value="MFS general substrate transporter like domains"/>
    <property type="match status" value="1"/>
</dbReference>
<dbReference type="InterPro" id="IPR020846">
    <property type="entry name" value="MFS_dom"/>
</dbReference>
<comment type="caution">
    <text evidence="6">The sequence shown here is derived from an EMBL/GenBank/DDBJ whole genome shotgun (WGS) entry which is preliminary data.</text>
</comment>
<feature type="transmembrane region" description="Helical" evidence="4">
    <location>
        <begin position="374"/>
        <end position="393"/>
    </location>
</feature>
<feature type="transmembrane region" description="Helical" evidence="4">
    <location>
        <begin position="224"/>
        <end position="245"/>
    </location>
</feature>
<evidence type="ECO:0000256" key="3">
    <source>
        <dbReference type="ARBA" id="ARBA00023136"/>
    </source>
</evidence>
<sequence length="415" mass="42858">MAGAVTFRDRLPLRPGTARAVTAAAFSLACAEMIRSGLYLSYLGQSTLAQDALGITPSVVGLAWALHIGADTVMRGPAGLLIARYGLRPVMIAGAGLSLLALALLPAAHAAWALLLIAALHGVGFSAAWPGAMNLTADSTTDGVQGRALTAVSMVILPFIGLGYFLFGTLRGAPLQSVYLLSLGVLGLSLLAAFLLPARAVRGPAREVMNAGARREVLRRLRPLLPAALMQTVTLSLFGQVLFRVTDELNLTYWTMIAILVTGGAAAFGSLPFIGKVADRGRATLTLTAGFGLIALGMAGIALLPPTWALFPLAALVGLGFAGVQPGWGALVTRTLPEPQRPAAWGVLMTLENIGTAVGPLLGTLAFVQLGARGPFALGALLALLATVFYVLFRHAFPPAQRTDAPVTGAGEVTS</sequence>
<dbReference type="InterPro" id="IPR036259">
    <property type="entry name" value="MFS_trans_sf"/>
</dbReference>
<evidence type="ECO:0000256" key="1">
    <source>
        <dbReference type="ARBA" id="ARBA00022692"/>
    </source>
</evidence>
<feature type="transmembrane region" description="Helical" evidence="4">
    <location>
        <begin position="343"/>
        <end position="368"/>
    </location>
</feature>
<protein>
    <submittedName>
        <fullName evidence="6">MFS transporter</fullName>
    </submittedName>
</protein>
<dbReference type="PANTHER" id="PTHR23534:SF1">
    <property type="entry name" value="MAJOR FACILITATOR SUPERFAMILY PROTEIN"/>
    <property type="match status" value="1"/>
</dbReference>
<gene>
    <name evidence="6" type="ORF">GCM10008959_16600</name>
</gene>
<dbReference type="EMBL" id="BMQM01000008">
    <property type="protein sequence ID" value="GGR55584.1"/>
    <property type="molecule type" value="Genomic_DNA"/>
</dbReference>
<evidence type="ECO:0000313" key="6">
    <source>
        <dbReference type="EMBL" id="GGR55584.1"/>
    </source>
</evidence>
<feature type="transmembrane region" description="Helical" evidence="4">
    <location>
        <begin position="85"/>
        <end position="105"/>
    </location>
</feature>
<feature type="domain" description="Major facilitator superfamily (MFS) profile" evidence="5">
    <location>
        <begin position="220"/>
        <end position="415"/>
    </location>
</feature>
<evidence type="ECO:0000256" key="4">
    <source>
        <dbReference type="SAM" id="Phobius"/>
    </source>
</evidence>
<dbReference type="PANTHER" id="PTHR23534">
    <property type="entry name" value="MFS PERMEASE"/>
    <property type="match status" value="1"/>
</dbReference>
<dbReference type="Proteomes" id="UP000634308">
    <property type="component" value="Unassembled WGS sequence"/>
</dbReference>
<evidence type="ECO:0000259" key="5">
    <source>
        <dbReference type="PROSITE" id="PS50850"/>
    </source>
</evidence>
<accession>A0ABQ2RRN3</accession>
<dbReference type="InterPro" id="IPR011701">
    <property type="entry name" value="MFS"/>
</dbReference>
<keyword evidence="7" id="KW-1185">Reference proteome</keyword>
<feature type="transmembrane region" description="Helical" evidence="4">
    <location>
        <begin position="251"/>
        <end position="271"/>
    </location>
</feature>
<evidence type="ECO:0000313" key="7">
    <source>
        <dbReference type="Proteomes" id="UP000634308"/>
    </source>
</evidence>
<keyword evidence="2 4" id="KW-1133">Transmembrane helix</keyword>
<feature type="transmembrane region" description="Helical" evidence="4">
    <location>
        <begin position="111"/>
        <end position="136"/>
    </location>
</feature>